<keyword evidence="2" id="KW-0067">ATP-binding</keyword>
<dbReference type="AlphaFoldDB" id="A0A116M7V9"/>
<protein>
    <submittedName>
        <fullName evidence="5">ATP/GTP-binding protein</fullName>
    </submittedName>
</protein>
<dbReference type="InterPro" id="IPR003593">
    <property type="entry name" value="AAA+_ATPase"/>
</dbReference>
<evidence type="ECO:0000256" key="2">
    <source>
        <dbReference type="ARBA" id="ARBA00022840"/>
    </source>
</evidence>
<evidence type="ECO:0000256" key="3">
    <source>
        <dbReference type="ARBA" id="ARBA00025613"/>
    </source>
</evidence>
<dbReference type="GO" id="GO:0034605">
    <property type="term" value="P:cellular response to heat"/>
    <property type="evidence" value="ECO:0007669"/>
    <property type="project" value="TreeGrafter"/>
</dbReference>
<dbReference type="InterPro" id="IPR050130">
    <property type="entry name" value="ClpA_ClpB"/>
</dbReference>
<reference evidence="5 6" key="1">
    <citation type="submission" date="2016-02" db="EMBL/GenBank/DDBJ databases">
        <authorList>
            <consortium name="Pathogen Informatics"/>
        </authorList>
    </citation>
    <scope>NUCLEOTIDE SEQUENCE [LARGE SCALE GENOMIC DNA]</scope>
    <source>
        <strain evidence="5 6">SS999</strain>
    </source>
</reference>
<dbReference type="InterPro" id="IPR027417">
    <property type="entry name" value="P-loop_NTPase"/>
</dbReference>
<accession>A0A116M7V9</accession>
<evidence type="ECO:0000256" key="1">
    <source>
        <dbReference type="ARBA" id="ARBA00022741"/>
    </source>
</evidence>
<evidence type="ECO:0000313" key="5">
    <source>
        <dbReference type="EMBL" id="CYX69565.1"/>
    </source>
</evidence>
<dbReference type="RefSeq" id="WP_029174747.1">
    <property type="nucleotide sequence ID" value="NZ_CEDP01000063.1"/>
</dbReference>
<dbReference type="GO" id="GO:0016887">
    <property type="term" value="F:ATP hydrolysis activity"/>
    <property type="evidence" value="ECO:0007669"/>
    <property type="project" value="InterPro"/>
</dbReference>
<comment type="function">
    <text evidence="3">Part of a stress-induced multi-chaperone system, it is involved in the recovery of the cell from heat-induced damage, in cooperation with DnaK, DnaJ and GrpE. Acts before DnaK, in the processing of protein aggregates. Protein binding stimulates the ATPase activity; ATP hydrolysis unfolds the denatured protein aggregates, which probably helps expose new hydrophobic binding sites on the surface of ClpB-bound aggregates, contributing to the solubilization and refolding of denatured protein aggregates by DnaK.</text>
</comment>
<dbReference type="Gene3D" id="3.40.50.300">
    <property type="entry name" value="P-loop containing nucleotide triphosphate hydrolases"/>
    <property type="match status" value="1"/>
</dbReference>
<dbReference type="PANTHER" id="PTHR11638">
    <property type="entry name" value="ATP-DEPENDENT CLP PROTEASE"/>
    <property type="match status" value="1"/>
</dbReference>
<keyword evidence="1" id="KW-0547">Nucleotide-binding</keyword>
<evidence type="ECO:0000313" key="6">
    <source>
        <dbReference type="Proteomes" id="UP000075182"/>
    </source>
</evidence>
<name>A0A116M7V9_STRSU</name>
<dbReference type="PRINTS" id="PR00300">
    <property type="entry name" value="CLPPROTEASEA"/>
</dbReference>
<dbReference type="Proteomes" id="UP000075182">
    <property type="component" value="Unassembled WGS sequence"/>
</dbReference>
<feature type="domain" description="AAA+ ATPase" evidence="4">
    <location>
        <begin position="166"/>
        <end position="307"/>
    </location>
</feature>
<dbReference type="GO" id="GO:0005737">
    <property type="term" value="C:cytoplasm"/>
    <property type="evidence" value="ECO:0007669"/>
    <property type="project" value="TreeGrafter"/>
</dbReference>
<sequence>MDSILLFKGSKRDFDKLLDSKEIEDYTPFMELIRQYNITVRANDVNASQYIADGFGKEHIENVVIYADDYASVTDHVISNFNNIVLLGHDIQNLYIQNPPKRVESSLRVQFEGIIEERYSHYKEIAKEEVIDLYNHMLASNVVGQQRAKKDVSIGLLKKNTLTNNSPLVMLFYGSSGVGKTELAKTMSEYFNGKLTRIQFSMMQTEEAYKYIFGDAHSKGSLAKDLLSRETNIVLIDEFDKVNSSLYNVFYQMFDEGELEDINYSVDVSNCVFILTTNFNNDKEMAEKLGLPIFSRIDLKIEFQNLTDSELLHIIDNIFENVISRLSEEEKNIIENSGLRETYRKHVGSFENIRMLKSFIEKDIFQIIFEELLRKNSSLT</sequence>
<dbReference type="EMBL" id="FIMD01000008">
    <property type="protein sequence ID" value="CYX69565.1"/>
    <property type="molecule type" value="Genomic_DNA"/>
</dbReference>
<dbReference type="PANTHER" id="PTHR11638:SF18">
    <property type="entry name" value="HEAT SHOCK PROTEIN 104"/>
    <property type="match status" value="1"/>
</dbReference>
<evidence type="ECO:0000259" key="4">
    <source>
        <dbReference type="SMART" id="SM00382"/>
    </source>
</evidence>
<dbReference type="InterPro" id="IPR001270">
    <property type="entry name" value="ClpA/B"/>
</dbReference>
<dbReference type="SUPFAM" id="SSF52540">
    <property type="entry name" value="P-loop containing nucleoside triphosphate hydrolases"/>
    <property type="match status" value="1"/>
</dbReference>
<gene>
    <name evidence="5" type="primary">clpB</name>
    <name evidence="5" type="ORF">ERS132536_01185</name>
</gene>
<dbReference type="InterPro" id="IPR003959">
    <property type="entry name" value="ATPase_AAA_core"/>
</dbReference>
<organism evidence="5 6">
    <name type="scientific">Streptococcus suis</name>
    <dbReference type="NCBI Taxonomy" id="1307"/>
    <lineage>
        <taxon>Bacteria</taxon>
        <taxon>Bacillati</taxon>
        <taxon>Bacillota</taxon>
        <taxon>Bacilli</taxon>
        <taxon>Lactobacillales</taxon>
        <taxon>Streptococcaceae</taxon>
        <taxon>Streptococcus</taxon>
    </lineage>
</organism>
<proteinExistence type="predicted"/>
<dbReference type="SMART" id="SM00382">
    <property type="entry name" value="AAA"/>
    <property type="match status" value="1"/>
</dbReference>
<dbReference type="GO" id="GO:0005524">
    <property type="term" value="F:ATP binding"/>
    <property type="evidence" value="ECO:0007669"/>
    <property type="project" value="UniProtKB-KW"/>
</dbReference>
<dbReference type="Pfam" id="PF07724">
    <property type="entry name" value="AAA_2"/>
    <property type="match status" value="1"/>
</dbReference>